<dbReference type="AlphaFoldDB" id="A0AAI9T547"/>
<evidence type="ECO:0000313" key="2">
    <source>
        <dbReference type="Proteomes" id="UP001227192"/>
    </source>
</evidence>
<name>A0AAI9T547_PENTH</name>
<feature type="non-terminal residue" evidence="1">
    <location>
        <position position="1"/>
    </location>
</feature>
<evidence type="ECO:0000313" key="1">
    <source>
        <dbReference type="EMBL" id="KAJ9480588.1"/>
    </source>
</evidence>
<accession>A0AAI9T547</accession>
<protein>
    <submittedName>
        <fullName evidence="1">Uncharacterized protein</fullName>
    </submittedName>
</protein>
<proteinExistence type="predicted"/>
<dbReference type="Proteomes" id="UP001227192">
    <property type="component" value="Unassembled WGS sequence"/>
</dbReference>
<reference evidence="1" key="1">
    <citation type="submission" date="2015-06" db="EMBL/GenBank/DDBJ databases">
        <authorList>
            <person name="Nguyen H."/>
        </authorList>
    </citation>
    <scope>NUCLEOTIDE SEQUENCE</scope>
    <source>
        <strain evidence="1">DAOM 180753</strain>
    </source>
</reference>
<gene>
    <name evidence="1" type="ORF">VN97_g12963</name>
</gene>
<dbReference type="EMBL" id="LACB01001271">
    <property type="protein sequence ID" value="KAJ9480588.1"/>
    <property type="molecule type" value="Genomic_DNA"/>
</dbReference>
<comment type="caution">
    <text evidence="1">The sequence shown here is derived from an EMBL/GenBank/DDBJ whole genome shotgun (WGS) entry which is preliminary data.</text>
</comment>
<keyword evidence="2" id="KW-1185">Reference proteome</keyword>
<sequence length="17" mass="1982">NIIPYGLTSFLRSLQFI</sequence>
<organism evidence="1 2">
    <name type="scientific">Penicillium thymicola</name>
    <dbReference type="NCBI Taxonomy" id="293382"/>
    <lineage>
        <taxon>Eukaryota</taxon>
        <taxon>Fungi</taxon>
        <taxon>Dikarya</taxon>
        <taxon>Ascomycota</taxon>
        <taxon>Pezizomycotina</taxon>
        <taxon>Eurotiomycetes</taxon>
        <taxon>Eurotiomycetidae</taxon>
        <taxon>Eurotiales</taxon>
        <taxon>Aspergillaceae</taxon>
        <taxon>Penicillium</taxon>
    </lineage>
</organism>
<reference evidence="1" key="2">
    <citation type="journal article" date="2016" name="Fungal Biol.">
        <title>Ochratoxin A production by Penicillium thymicola.</title>
        <authorList>
            <person name="Nguyen H.D.T."/>
            <person name="McMullin D.R."/>
            <person name="Ponomareva E."/>
            <person name="Riley R."/>
            <person name="Pomraning K.R."/>
            <person name="Baker S.E."/>
            <person name="Seifert K.A."/>
        </authorList>
    </citation>
    <scope>NUCLEOTIDE SEQUENCE</scope>
    <source>
        <strain evidence="1">DAOM 180753</strain>
    </source>
</reference>